<dbReference type="EMBL" id="MAXA01000289">
    <property type="protein sequence ID" value="OHV18618.1"/>
    <property type="molecule type" value="Genomic_DNA"/>
</dbReference>
<gene>
    <name evidence="1" type="ORF">BBK14_29870</name>
</gene>
<dbReference type="Proteomes" id="UP000179769">
    <property type="component" value="Unassembled WGS sequence"/>
</dbReference>
<comment type="caution">
    <text evidence="1">The sequence shown here is derived from an EMBL/GenBank/DDBJ whole genome shotgun (WGS) entry which is preliminary data.</text>
</comment>
<dbReference type="RefSeq" id="WP_198541518.1">
    <property type="nucleotide sequence ID" value="NZ_MAXA01000289.1"/>
</dbReference>
<accession>A0A1S1P6H1</accession>
<name>A0A1S1P6H1_9ACTN</name>
<evidence type="ECO:0000313" key="1">
    <source>
        <dbReference type="EMBL" id="OHV18618.1"/>
    </source>
</evidence>
<sequence>MLTLTLILGAHEHSAAAVDSWQHPTPALRRYLTQLETWGYALADVERLAANPPVQPDQPDQPGSR</sequence>
<protein>
    <submittedName>
        <fullName evidence="1">Uncharacterized protein</fullName>
    </submittedName>
</protein>
<keyword evidence="2" id="KW-1185">Reference proteome</keyword>
<dbReference type="AlphaFoldDB" id="A0A1S1P6H1"/>
<organism evidence="1 2">
    <name type="scientific">Parafrankia soli</name>
    <dbReference type="NCBI Taxonomy" id="2599596"/>
    <lineage>
        <taxon>Bacteria</taxon>
        <taxon>Bacillati</taxon>
        <taxon>Actinomycetota</taxon>
        <taxon>Actinomycetes</taxon>
        <taxon>Frankiales</taxon>
        <taxon>Frankiaceae</taxon>
        <taxon>Parafrankia</taxon>
    </lineage>
</organism>
<reference evidence="2" key="1">
    <citation type="submission" date="2016-07" db="EMBL/GenBank/DDBJ databases">
        <title>Frankia sp. NRRL B-16219 Genome sequencing.</title>
        <authorList>
            <person name="Ghodhbane-Gtari F."/>
            <person name="Swanson E."/>
            <person name="Gueddou A."/>
            <person name="Louati M."/>
            <person name="Nouioui I."/>
            <person name="Hezbri K."/>
            <person name="Abebe-Akele F."/>
            <person name="Simpson S."/>
            <person name="Morris K."/>
            <person name="Thomas K."/>
            <person name="Gtari M."/>
            <person name="Tisa L.S."/>
        </authorList>
    </citation>
    <scope>NUCLEOTIDE SEQUENCE [LARGE SCALE GENOMIC DNA]</scope>
    <source>
        <strain evidence="2">NRRL B-16219</strain>
    </source>
</reference>
<proteinExistence type="predicted"/>
<evidence type="ECO:0000313" key="2">
    <source>
        <dbReference type="Proteomes" id="UP000179769"/>
    </source>
</evidence>